<dbReference type="EMBL" id="OX458332">
    <property type="protein sequence ID" value="CAI8851910.1"/>
    <property type="molecule type" value="Genomic_DNA"/>
</dbReference>
<dbReference type="GO" id="GO:0008270">
    <property type="term" value="F:zinc ion binding"/>
    <property type="evidence" value="ECO:0007669"/>
    <property type="project" value="UniProtKB-UniRule"/>
</dbReference>
<evidence type="ECO:0000256" key="1">
    <source>
        <dbReference type="ARBA" id="ARBA00022723"/>
    </source>
</evidence>
<feature type="region of interest" description="Disordered" evidence="4">
    <location>
        <begin position="45"/>
        <end position="71"/>
    </location>
</feature>
<dbReference type="PANTHER" id="PTHR36150">
    <property type="entry name" value="DNA GYRASE INHIBITOR YACG"/>
    <property type="match status" value="1"/>
</dbReference>
<evidence type="ECO:0000256" key="2">
    <source>
        <dbReference type="ARBA" id="ARBA00022833"/>
    </source>
</evidence>
<dbReference type="Gene3D" id="3.30.50.10">
    <property type="entry name" value="Erythroid Transcription Factor GATA-1, subunit A"/>
    <property type="match status" value="1"/>
</dbReference>
<organism evidence="5 6">
    <name type="scientific">Methylococcus capsulatus</name>
    <dbReference type="NCBI Taxonomy" id="414"/>
    <lineage>
        <taxon>Bacteria</taxon>
        <taxon>Pseudomonadati</taxon>
        <taxon>Pseudomonadota</taxon>
        <taxon>Gammaproteobacteria</taxon>
        <taxon>Methylococcales</taxon>
        <taxon>Methylococcaceae</taxon>
        <taxon>Methylococcus</taxon>
    </lineage>
</organism>
<evidence type="ECO:0000256" key="4">
    <source>
        <dbReference type="SAM" id="MobiDB-lite"/>
    </source>
</evidence>
<keyword evidence="1 3" id="KW-0479">Metal-binding</keyword>
<dbReference type="Pfam" id="PF03884">
    <property type="entry name" value="YacG"/>
    <property type="match status" value="1"/>
</dbReference>
<comment type="function">
    <text evidence="3">Inhibits all the catalytic activities of DNA gyrase by preventing its interaction with DNA. Acts by binding directly to the C-terminal domain of GyrB, which probably disrupts DNA binding by the gyrase.</text>
</comment>
<evidence type="ECO:0000313" key="5">
    <source>
        <dbReference type="EMBL" id="CAI8851910.1"/>
    </source>
</evidence>
<proteinExistence type="inferred from homology"/>
<dbReference type="HAMAP" id="MF_00649">
    <property type="entry name" value="DNA_gyrase_inhibitor_YacG"/>
    <property type="match status" value="1"/>
</dbReference>
<comment type="subunit">
    <text evidence="3">Interacts with GyrB.</text>
</comment>
<dbReference type="PANTHER" id="PTHR36150:SF1">
    <property type="entry name" value="DNA GYRASE INHIBITOR YACG"/>
    <property type="match status" value="1"/>
</dbReference>
<feature type="binding site" evidence="3">
    <location>
        <position position="33"/>
    </location>
    <ligand>
        <name>Zn(2+)</name>
        <dbReference type="ChEBI" id="CHEBI:29105"/>
    </ligand>
</feature>
<feature type="binding site" evidence="3">
    <location>
        <position position="29"/>
    </location>
    <ligand>
        <name>Zn(2+)</name>
        <dbReference type="ChEBI" id="CHEBI:29105"/>
    </ligand>
</feature>
<dbReference type="NCBIfam" id="NF001638">
    <property type="entry name" value="PRK00418.1"/>
    <property type="match status" value="1"/>
</dbReference>
<evidence type="ECO:0000313" key="6">
    <source>
        <dbReference type="Proteomes" id="UP001158598"/>
    </source>
</evidence>
<feature type="binding site" evidence="3">
    <location>
        <position position="13"/>
    </location>
    <ligand>
        <name>Zn(2+)</name>
        <dbReference type="ChEBI" id="CHEBI:29105"/>
    </ligand>
</feature>
<dbReference type="GO" id="GO:0008657">
    <property type="term" value="F:DNA topoisomerase type II (double strand cut, ATP-hydrolyzing) inhibitor activity"/>
    <property type="evidence" value="ECO:0007669"/>
    <property type="project" value="UniProtKB-UniRule"/>
</dbReference>
<sequence length="71" mass="8032">MSHIYTVVRCPRCGKPVPWNETQRFRPFCSERCRLIDLGSWANEDYAIPGEPIDPAEPSEDRNGAEGPPTD</sequence>
<dbReference type="AlphaFoldDB" id="A0AA35V799"/>
<protein>
    <recommendedName>
        <fullName evidence="3">DNA gyrase inhibitor YacG</fullName>
    </recommendedName>
</protein>
<name>A0AA35V799_METCP</name>
<reference evidence="5" key="1">
    <citation type="submission" date="2023-03" db="EMBL/GenBank/DDBJ databases">
        <authorList>
            <person name="Pearce D."/>
        </authorList>
    </citation>
    <scope>NUCLEOTIDE SEQUENCE</scope>
    <source>
        <strain evidence="5">Mc</strain>
    </source>
</reference>
<dbReference type="InterPro" id="IPR005584">
    <property type="entry name" value="DNA_gyrase_inhibitor_YacG"/>
</dbReference>
<comment type="cofactor">
    <cofactor evidence="3">
        <name>Zn(2+)</name>
        <dbReference type="ChEBI" id="CHEBI:29105"/>
    </cofactor>
    <text evidence="3">Binds 1 zinc ion.</text>
</comment>
<dbReference type="GeneID" id="88224314"/>
<gene>
    <name evidence="3 5" type="primary">yacG</name>
    <name evidence="5" type="ORF">MCNOR_2515</name>
</gene>
<dbReference type="InterPro" id="IPR013088">
    <property type="entry name" value="Znf_NHR/GATA"/>
</dbReference>
<comment type="similarity">
    <text evidence="3">Belongs to the DNA gyrase inhibitor YacG family.</text>
</comment>
<evidence type="ECO:0000256" key="3">
    <source>
        <dbReference type="HAMAP-Rule" id="MF_00649"/>
    </source>
</evidence>
<keyword evidence="2 3" id="KW-0862">Zinc</keyword>
<dbReference type="Proteomes" id="UP001158598">
    <property type="component" value="Chromosome"/>
</dbReference>
<accession>A0AA35V799</accession>
<feature type="binding site" evidence="3">
    <location>
        <position position="10"/>
    </location>
    <ligand>
        <name>Zn(2+)</name>
        <dbReference type="ChEBI" id="CHEBI:29105"/>
    </ligand>
</feature>
<dbReference type="SUPFAM" id="SSF57716">
    <property type="entry name" value="Glucocorticoid receptor-like (DNA-binding domain)"/>
    <property type="match status" value="1"/>
</dbReference>
<dbReference type="GO" id="GO:0006355">
    <property type="term" value="P:regulation of DNA-templated transcription"/>
    <property type="evidence" value="ECO:0007669"/>
    <property type="project" value="InterPro"/>
</dbReference>
<dbReference type="RefSeq" id="WP_017366376.1">
    <property type="nucleotide sequence ID" value="NZ_CP079096.1"/>
</dbReference>